<keyword evidence="2" id="KW-1185">Reference proteome</keyword>
<evidence type="ECO:0000313" key="1">
    <source>
        <dbReference type="EMBL" id="KAJ8358197.1"/>
    </source>
</evidence>
<accession>A0AAD7VYF6</accession>
<reference evidence="1" key="1">
    <citation type="journal article" date="2023" name="Science">
        <title>Genome structures resolve the early diversification of teleost fishes.</title>
        <authorList>
            <person name="Parey E."/>
            <person name="Louis A."/>
            <person name="Montfort J."/>
            <person name="Bouchez O."/>
            <person name="Roques C."/>
            <person name="Iampietro C."/>
            <person name="Lluch J."/>
            <person name="Castinel A."/>
            <person name="Donnadieu C."/>
            <person name="Desvignes T."/>
            <person name="Floi Bucao C."/>
            <person name="Jouanno E."/>
            <person name="Wen M."/>
            <person name="Mejri S."/>
            <person name="Dirks R."/>
            <person name="Jansen H."/>
            <person name="Henkel C."/>
            <person name="Chen W.J."/>
            <person name="Zahm M."/>
            <person name="Cabau C."/>
            <person name="Klopp C."/>
            <person name="Thompson A.W."/>
            <person name="Robinson-Rechavi M."/>
            <person name="Braasch I."/>
            <person name="Lecointre G."/>
            <person name="Bobe J."/>
            <person name="Postlethwait J.H."/>
            <person name="Berthelot C."/>
            <person name="Roest Crollius H."/>
            <person name="Guiguen Y."/>
        </authorList>
    </citation>
    <scope>NUCLEOTIDE SEQUENCE</scope>
    <source>
        <strain evidence="1">NC1722</strain>
    </source>
</reference>
<proteinExistence type="predicted"/>
<comment type="caution">
    <text evidence="1">The sequence shown here is derived from an EMBL/GenBank/DDBJ whole genome shotgun (WGS) entry which is preliminary data.</text>
</comment>
<sequence>MVIPALPACTSSHTVFAEGVPEQAIQWTTFGIHLFSSLISILVGSYLDDKYSETPHPPFPEHHFVCWFTPFNRRVGVSRLDPLLLSVCILSAPY</sequence>
<dbReference type="AlphaFoldDB" id="A0AAD7VYF6"/>
<gene>
    <name evidence="1" type="ORF">AAFF_G00026230</name>
</gene>
<evidence type="ECO:0000313" key="2">
    <source>
        <dbReference type="Proteomes" id="UP001221898"/>
    </source>
</evidence>
<organism evidence="1 2">
    <name type="scientific">Aldrovandia affinis</name>
    <dbReference type="NCBI Taxonomy" id="143900"/>
    <lineage>
        <taxon>Eukaryota</taxon>
        <taxon>Metazoa</taxon>
        <taxon>Chordata</taxon>
        <taxon>Craniata</taxon>
        <taxon>Vertebrata</taxon>
        <taxon>Euteleostomi</taxon>
        <taxon>Actinopterygii</taxon>
        <taxon>Neopterygii</taxon>
        <taxon>Teleostei</taxon>
        <taxon>Notacanthiformes</taxon>
        <taxon>Halosauridae</taxon>
        <taxon>Aldrovandia</taxon>
    </lineage>
</organism>
<dbReference type="Proteomes" id="UP001221898">
    <property type="component" value="Unassembled WGS sequence"/>
</dbReference>
<protein>
    <submittedName>
        <fullName evidence="1">Uncharacterized protein</fullName>
    </submittedName>
</protein>
<name>A0AAD7VYF6_9TELE</name>
<dbReference type="EMBL" id="JAINUG010001108">
    <property type="protein sequence ID" value="KAJ8358197.1"/>
    <property type="molecule type" value="Genomic_DNA"/>
</dbReference>